<dbReference type="InParanoid" id="A0CH02"/>
<dbReference type="AlphaFoldDB" id="A0CH02"/>
<accession>A0CH02</accession>
<dbReference type="GeneID" id="5023251"/>
<dbReference type="RefSeq" id="XP_001437466.1">
    <property type="nucleotide sequence ID" value="XM_001437429.1"/>
</dbReference>
<name>A0CH02_PARTE</name>
<organism evidence="1 2">
    <name type="scientific">Paramecium tetraurelia</name>
    <dbReference type="NCBI Taxonomy" id="5888"/>
    <lineage>
        <taxon>Eukaryota</taxon>
        <taxon>Sar</taxon>
        <taxon>Alveolata</taxon>
        <taxon>Ciliophora</taxon>
        <taxon>Intramacronucleata</taxon>
        <taxon>Oligohymenophorea</taxon>
        <taxon>Peniculida</taxon>
        <taxon>Parameciidae</taxon>
        <taxon>Paramecium</taxon>
    </lineage>
</organism>
<proteinExistence type="predicted"/>
<keyword evidence="2" id="KW-1185">Reference proteome</keyword>
<gene>
    <name evidence="1" type="ORF">GSPATT00007509001</name>
</gene>
<sequence>MKEIKKIKKAKIIMPIKSVAIQSFLSLISYNKEFIALEQRKGSNLATTMPNLKQNSFCLNLSNKQKVLLIGIQHRSVQELFYQQLSRMPKSVSLKPVFVTFQKQSTISYPLTQ</sequence>
<dbReference type="KEGG" id="ptm:GSPATT00007509001"/>
<dbReference type="HOGENOM" id="CLU_2138333_0_0_1"/>
<dbReference type="EMBL" id="CT868074">
    <property type="protein sequence ID" value="CAK70069.1"/>
    <property type="molecule type" value="Genomic_DNA"/>
</dbReference>
<dbReference type="Proteomes" id="UP000000600">
    <property type="component" value="Unassembled WGS sequence"/>
</dbReference>
<evidence type="ECO:0000313" key="2">
    <source>
        <dbReference type="Proteomes" id="UP000000600"/>
    </source>
</evidence>
<evidence type="ECO:0000313" key="1">
    <source>
        <dbReference type="EMBL" id="CAK70069.1"/>
    </source>
</evidence>
<protein>
    <submittedName>
        <fullName evidence="1">Uncharacterized protein</fullName>
    </submittedName>
</protein>
<reference evidence="1 2" key="1">
    <citation type="journal article" date="2006" name="Nature">
        <title>Global trends of whole-genome duplications revealed by the ciliate Paramecium tetraurelia.</title>
        <authorList>
            <consortium name="Genoscope"/>
            <person name="Aury J.-M."/>
            <person name="Jaillon O."/>
            <person name="Duret L."/>
            <person name="Noel B."/>
            <person name="Jubin C."/>
            <person name="Porcel B.M."/>
            <person name="Segurens B."/>
            <person name="Daubin V."/>
            <person name="Anthouard V."/>
            <person name="Aiach N."/>
            <person name="Arnaiz O."/>
            <person name="Billaut A."/>
            <person name="Beisson J."/>
            <person name="Blanc I."/>
            <person name="Bouhouche K."/>
            <person name="Camara F."/>
            <person name="Duharcourt S."/>
            <person name="Guigo R."/>
            <person name="Gogendeau D."/>
            <person name="Katinka M."/>
            <person name="Keller A.-M."/>
            <person name="Kissmehl R."/>
            <person name="Klotz C."/>
            <person name="Koll F."/>
            <person name="Le Moue A."/>
            <person name="Lepere C."/>
            <person name="Malinsky S."/>
            <person name="Nowacki M."/>
            <person name="Nowak J.K."/>
            <person name="Plattner H."/>
            <person name="Poulain J."/>
            <person name="Ruiz F."/>
            <person name="Serrano V."/>
            <person name="Zagulski M."/>
            <person name="Dessen P."/>
            <person name="Betermier M."/>
            <person name="Weissenbach J."/>
            <person name="Scarpelli C."/>
            <person name="Schachter V."/>
            <person name="Sperling L."/>
            <person name="Meyer E."/>
            <person name="Cohen J."/>
            <person name="Wincker P."/>
        </authorList>
    </citation>
    <scope>NUCLEOTIDE SEQUENCE [LARGE SCALE GENOMIC DNA]</scope>
    <source>
        <strain evidence="1 2">Stock d4-2</strain>
    </source>
</reference>